<accession>A0AAE0CHF4</accession>
<dbReference type="InterPro" id="IPR036134">
    <property type="entry name" value="Crypto/Photolyase_FAD-like_sf"/>
</dbReference>
<comment type="caution">
    <text evidence="2">The sequence shown here is derived from an EMBL/GenBank/DDBJ whole genome shotgun (WGS) entry which is preliminary data.</text>
</comment>
<feature type="non-terminal residue" evidence="2">
    <location>
        <position position="441"/>
    </location>
</feature>
<gene>
    <name evidence="2" type="ORF">CYMTET_36570</name>
</gene>
<dbReference type="Proteomes" id="UP001190700">
    <property type="component" value="Unassembled WGS sequence"/>
</dbReference>
<keyword evidence="3" id="KW-1185">Reference proteome</keyword>
<dbReference type="InterPro" id="IPR036155">
    <property type="entry name" value="Crypto/Photolyase_N_sf"/>
</dbReference>
<evidence type="ECO:0000313" key="3">
    <source>
        <dbReference type="Proteomes" id="UP001190700"/>
    </source>
</evidence>
<reference evidence="2 3" key="1">
    <citation type="journal article" date="2015" name="Genome Biol. Evol.">
        <title>Comparative Genomics of a Bacterivorous Green Alga Reveals Evolutionary Causalities and Consequences of Phago-Mixotrophic Mode of Nutrition.</title>
        <authorList>
            <person name="Burns J.A."/>
            <person name="Paasch A."/>
            <person name="Narechania A."/>
            <person name="Kim E."/>
        </authorList>
    </citation>
    <scope>NUCLEOTIDE SEQUENCE [LARGE SCALE GENOMIC DNA]</scope>
    <source>
        <strain evidence="2 3">PLY_AMNH</strain>
    </source>
</reference>
<dbReference type="InterPro" id="IPR006050">
    <property type="entry name" value="DNA_photolyase_N"/>
</dbReference>
<dbReference type="SUPFAM" id="SSF52425">
    <property type="entry name" value="Cryptochrome/photolyase, N-terminal domain"/>
    <property type="match status" value="1"/>
</dbReference>
<sequence>MDLKSSAVQTERVRQLNRRPMRMMEQGARYVLLWVQQDVRAEWNHAVTFAVELANQLGLPLVAVYGLCEKFPDANERMFAFLLDGLADLHASLRRRGIRLIALRLPPPEAALHLSSSAAAVVVDRGYTRICRQWREFAAERAGCTVYQVETSTIVPVETASCEYERSAASLRPKLHRHLPRFLIPVPEAHPSHSSLDLLLLQPSQEGEAEHLQLNLDDPAAVLASLEIDRSVPRCRGFKGGAAQAQQHLQTFVTRKLAAYGNGKANDPSMQCNSFLSPYLHFGHISSLQIALAVRSAVATAAARDATQERPGSGAPVLGSGTRTLSGASASDAFLEELIVRRELARNFAWYCPERYDRWRGVPSWARETLEEHSADPRAQLFSFQQLCRGETDDPYWNAAQWEVCPPALCCKEGANVNAPASFFVQCTGKCDSRDTDKKVT</sequence>
<dbReference type="InterPro" id="IPR032673">
    <property type="entry name" value="DNA_photolyase_2_CS"/>
</dbReference>
<protein>
    <recommendedName>
        <fullName evidence="1">Photolyase/cryptochrome alpha/beta domain-containing protein</fullName>
    </recommendedName>
</protein>
<name>A0AAE0CHF4_9CHLO</name>
<feature type="domain" description="Photolyase/cryptochrome alpha/beta" evidence="1">
    <location>
        <begin position="29"/>
        <end position="157"/>
    </location>
</feature>
<dbReference type="SUPFAM" id="SSF48173">
    <property type="entry name" value="Cryptochrome/photolyase FAD-binding domain"/>
    <property type="match status" value="1"/>
</dbReference>
<dbReference type="PROSITE" id="PS51645">
    <property type="entry name" value="PHR_CRY_ALPHA_BETA"/>
    <property type="match status" value="1"/>
</dbReference>
<dbReference type="Gene3D" id="1.10.579.10">
    <property type="entry name" value="DNA Cyclobutane Dipyrimidine Photolyase, subunit A, domain 3"/>
    <property type="match status" value="1"/>
</dbReference>
<proteinExistence type="predicted"/>
<organism evidence="2 3">
    <name type="scientific">Cymbomonas tetramitiformis</name>
    <dbReference type="NCBI Taxonomy" id="36881"/>
    <lineage>
        <taxon>Eukaryota</taxon>
        <taxon>Viridiplantae</taxon>
        <taxon>Chlorophyta</taxon>
        <taxon>Pyramimonadophyceae</taxon>
        <taxon>Pyramimonadales</taxon>
        <taxon>Pyramimonadaceae</taxon>
        <taxon>Cymbomonas</taxon>
    </lineage>
</organism>
<dbReference type="PANTHER" id="PTHR10211:SF0">
    <property type="entry name" value="DEOXYRIBODIPYRIMIDINE PHOTO-LYASE"/>
    <property type="match status" value="1"/>
</dbReference>
<dbReference type="GO" id="GO:0000719">
    <property type="term" value="P:photoreactive repair"/>
    <property type="evidence" value="ECO:0007669"/>
    <property type="project" value="TreeGrafter"/>
</dbReference>
<dbReference type="InterPro" id="IPR052219">
    <property type="entry name" value="Photolyase_Class-2"/>
</dbReference>
<dbReference type="InterPro" id="IPR014729">
    <property type="entry name" value="Rossmann-like_a/b/a_fold"/>
</dbReference>
<dbReference type="Gene3D" id="3.40.50.620">
    <property type="entry name" value="HUPs"/>
    <property type="match status" value="1"/>
</dbReference>
<evidence type="ECO:0000259" key="1">
    <source>
        <dbReference type="PROSITE" id="PS51645"/>
    </source>
</evidence>
<dbReference type="EMBL" id="LGRX02023939">
    <property type="protein sequence ID" value="KAK3254210.1"/>
    <property type="molecule type" value="Genomic_DNA"/>
</dbReference>
<dbReference type="GO" id="GO:0003904">
    <property type="term" value="F:deoxyribodipyrimidine photo-lyase activity"/>
    <property type="evidence" value="ECO:0007669"/>
    <property type="project" value="TreeGrafter"/>
</dbReference>
<dbReference type="Gene3D" id="1.25.40.80">
    <property type="match status" value="1"/>
</dbReference>
<dbReference type="PROSITE" id="PS01083">
    <property type="entry name" value="DNA_PHOTOLYASES_2_1"/>
    <property type="match status" value="1"/>
</dbReference>
<dbReference type="Pfam" id="PF00875">
    <property type="entry name" value="DNA_photolyase"/>
    <property type="match status" value="1"/>
</dbReference>
<evidence type="ECO:0000313" key="2">
    <source>
        <dbReference type="EMBL" id="KAK3254210.1"/>
    </source>
</evidence>
<dbReference type="PANTHER" id="PTHR10211">
    <property type="entry name" value="DEOXYRIBODIPYRIMIDINE PHOTOLYASE"/>
    <property type="match status" value="1"/>
</dbReference>
<dbReference type="AlphaFoldDB" id="A0AAE0CHF4"/>